<feature type="region of interest" description="Disordered" evidence="1">
    <location>
        <begin position="584"/>
        <end position="626"/>
    </location>
</feature>
<comment type="caution">
    <text evidence="2">The sequence shown here is derived from an EMBL/GenBank/DDBJ whole genome shotgun (WGS) entry which is preliminary data.</text>
</comment>
<dbReference type="InterPro" id="IPR021655">
    <property type="entry name" value="Put_metal-bd"/>
</dbReference>
<organism evidence="2 3">
    <name type="scientific">Abyssobacteria bacterium (strain SURF_5)</name>
    <dbReference type="NCBI Taxonomy" id="2093360"/>
    <lineage>
        <taxon>Bacteria</taxon>
        <taxon>Pseudomonadati</taxon>
        <taxon>Candidatus Hydrogenedentota</taxon>
        <taxon>Candidatus Abyssobacteria</taxon>
    </lineage>
</organism>
<dbReference type="Gene3D" id="4.10.1080.10">
    <property type="entry name" value="TSP type-3 repeat"/>
    <property type="match status" value="1"/>
</dbReference>
<feature type="compositionally biased region" description="Acidic residues" evidence="1">
    <location>
        <begin position="584"/>
        <end position="610"/>
    </location>
</feature>
<dbReference type="AlphaFoldDB" id="A0A3A4NC98"/>
<dbReference type="InterPro" id="IPR028974">
    <property type="entry name" value="TSP_type-3_rpt"/>
</dbReference>
<evidence type="ECO:0000256" key="1">
    <source>
        <dbReference type="SAM" id="MobiDB-lite"/>
    </source>
</evidence>
<name>A0A3A4NC98_ABYX5</name>
<dbReference type="Proteomes" id="UP000265882">
    <property type="component" value="Unassembled WGS sequence"/>
</dbReference>
<accession>A0A3A4NC98</accession>
<evidence type="ECO:0000313" key="3">
    <source>
        <dbReference type="Proteomes" id="UP000265882"/>
    </source>
</evidence>
<dbReference type="Pfam" id="PF11617">
    <property type="entry name" value="Cu-binding_MopE"/>
    <property type="match status" value="6"/>
</dbReference>
<protein>
    <submittedName>
        <fullName evidence="2">Uncharacterized protein</fullName>
    </submittedName>
</protein>
<dbReference type="EMBL" id="QZKU01000117">
    <property type="protein sequence ID" value="RJP17249.1"/>
    <property type="molecule type" value="Genomic_DNA"/>
</dbReference>
<gene>
    <name evidence="2" type="ORF">C4520_17250</name>
</gene>
<feature type="compositionally biased region" description="Basic and acidic residues" evidence="1">
    <location>
        <begin position="611"/>
        <end position="626"/>
    </location>
</feature>
<evidence type="ECO:0000313" key="2">
    <source>
        <dbReference type="EMBL" id="RJP17249.1"/>
    </source>
</evidence>
<proteinExistence type="predicted"/>
<sequence>MSGSLQDTCVAGSPTGLDDNCDGLDQNCNGVADDAYVPTATSCGVGECAAAGQMVCVSGTLQDTCAAGSPTGLDDDCDGLDQNCNGLADDAYVPIPTSCGVGECASTGSLACIAGSMVNTCSPGLPASEICDGLDNNCNGVVDDGGDALCDNGLYCDGAESCGGSAGCQPGIAPAVDDGIACTTDWCDETNDLVAHTPNDAYCDNGVYCDGMEYCDPALDCQPGVPVACDDGESCTADSCNEEIDACDNIPIDNDGDGYSICAGPARDCDDGNDAVNPGAAEICNGVDDNCDGNEDEGNLDADCMIDGCYGNIYFDYYCATNDGAGCLSVQYDTDLDGDGYNIECEGDCIDDPSLDVPDCGQTYTCAADIHPNAPEVCEDGVDQDCLGGDSLCEGCDQDGDGYRVGTFFCSLWQGRDCDDTNANVHYGAEEICDGIDNDCDDGFGSYDTDPSTGVDNRDADADAVNDCSGADKCLGTILPESIPTVELKPNNYADIDGDGVLEVNDPQAGIVDGMSLASTYGCTCEQILDCKPGQNNGEIKNGCSPGTIEVWKTQTGWSQECQDLTTYGVLVVRDGIAKPVLEDTDLDGIPDVDDTDDDGDGIPDTEDLMSEDKEHDGRPDWHKRN</sequence>
<reference evidence="2 3" key="1">
    <citation type="journal article" date="2017" name="ISME J.">
        <title>Energy and carbon metabolisms in a deep terrestrial subsurface fluid microbial community.</title>
        <authorList>
            <person name="Momper L."/>
            <person name="Jungbluth S.P."/>
            <person name="Lee M.D."/>
            <person name="Amend J.P."/>
        </authorList>
    </citation>
    <scope>NUCLEOTIDE SEQUENCE [LARGE SCALE GENOMIC DNA]</scope>
    <source>
        <strain evidence="2">SURF_5</strain>
    </source>
</reference>
<dbReference type="GO" id="GO:0005509">
    <property type="term" value="F:calcium ion binding"/>
    <property type="evidence" value="ECO:0007669"/>
    <property type="project" value="InterPro"/>
</dbReference>